<dbReference type="Gene3D" id="1.10.287.1060">
    <property type="entry name" value="ESAT-6-like"/>
    <property type="match status" value="1"/>
</dbReference>
<dbReference type="STRING" id="35752.SAMN05421541_107215"/>
<evidence type="ECO:0000313" key="3">
    <source>
        <dbReference type="EMBL" id="SFF21404.1"/>
    </source>
</evidence>
<dbReference type="InterPro" id="IPR010310">
    <property type="entry name" value="T7SS_ESAT-6-like"/>
</dbReference>
<evidence type="ECO:0000256" key="1">
    <source>
        <dbReference type="RuleBase" id="RU362001"/>
    </source>
</evidence>
<dbReference type="NCBIfam" id="TIGR03930">
    <property type="entry name" value="WXG100_ESAT6"/>
    <property type="match status" value="1"/>
</dbReference>
<name>A0A1I2GTZ3_9ACTN</name>
<evidence type="ECO:0000313" key="4">
    <source>
        <dbReference type="Proteomes" id="UP000199645"/>
    </source>
</evidence>
<dbReference type="AlphaFoldDB" id="A0A1I2GTZ3"/>
<protein>
    <recommendedName>
        <fullName evidence="1">ESAT-6-like protein</fullName>
    </recommendedName>
</protein>
<dbReference type="Pfam" id="PF06013">
    <property type="entry name" value="WXG100"/>
    <property type="match status" value="1"/>
</dbReference>
<feature type="compositionally biased region" description="Polar residues" evidence="2">
    <location>
        <begin position="83"/>
        <end position="104"/>
    </location>
</feature>
<keyword evidence="4" id="KW-1185">Reference proteome</keyword>
<sequence>MTGPFRVDQATLATAASDVRSTRTEVDGQLKSLQGNVQELGSAWKGQAATGFSNLMQRWDTDVKKLLTAMDEIADLLDKSGNVHASNDEQQNSMFNQFNSAVNP</sequence>
<dbReference type="Proteomes" id="UP000199645">
    <property type="component" value="Unassembled WGS sequence"/>
</dbReference>
<proteinExistence type="inferred from homology"/>
<feature type="region of interest" description="Disordered" evidence="2">
    <location>
        <begin position="82"/>
        <end position="104"/>
    </location>
</feature>
<gene>
    <name evidence="3" type="ORF">SAMN05421541_107215</name>
</gene>
<dbReference type="EMBL" id="FONV01000007">
    <property type="protein sequence ID" value="SFF21404.1"/>
    <property type="molecule type" value="Genomic_DNA"/>
</dbReference>
<comment type="similarity">
    <text evidence="1">Belongs to the WXG100 family.</text>
</comment>
<evidence type="ECO:0000256" key="2">
    <source>
        <dbReference type="SAM" id="MobiDB-lite"/>
    </source>
</evidence>
<dbReference type="SUPFAM" id="SSF140453">
    <property type="entry name" value="EsxAB dimer-like"/>
    <property type="match status" value="1"/>
</dbReference>
<reference evidence="3 4" key="1">
    <citation type="submission" date="2016-10" db="EMBL/GenBank/DDBJ databases">
        <authorList>
            <person name="de Groot N.N."/>
        </authorList>
    </citation>
    <scope>NUCLEOTIDE SEQUENCE [LARGE SCALE GENOMIC DNA]</scope>
    <source>
        <strain evidence="3 4">DSM 43019</strain>
    </source>
</reference>
<accession>A0A1I2GTZ3</accession>
<organism evidence="3 4">
    <name type="scientific">Actinoplanes philippinensis</name>
    <dbReference type="NCBI Taxonomy" id="35752"/>
    <lineage>
        <taxon>Bacteria</taxon>
        <taxon>Bacillati</taxon>
        <taxon>Actinomycetota</taxon>
        <taxon>Actinomycetes</taxon>
        <taxon>Micromonosporales</taxon>
        <taxon>Micromonosporaceae</taxon>
        <taxon>Actinoplanes</taxon>
    </lineage>
</organism>
<dbReference type="OrthoDB" id="4554345at2"/>
<dbReference type="InterPro" id="IPR036689">
    <property type="entry name" value="ESAT-6-like_sf"/>
</dbReference>
<dbReference type="RefSeq" id="WP_093616168.1">
    <property type="nucleotide sequence ID" value="NZ_BOMT01000043.1"/>
</dbReference>